<protein>
    <submittedName>
        <fullName evidence="1">Arc family DNA binding domain-containing protein</fullName>
    </submittedName>
</protein>
<gene>
    <name evidence="1" type="ORF">KKJ01_18410</name>
</gene>
<dbReference type="EMBL" id="JAILSO010000099">
    <property type="protein sequence ID" value="MDE1480139.1"/>
    <property type="molecule type" value="Genomic_DNA"/>
</dbReference>
<accession>A0AAJ1JAD1</accession>
<sequence length="55" mass="6722">MQKAKDMYQRKIRFPEEICKAIQENGEKESRQFNTEVIYQLKKAYELIEKMKHEA</sequence>
<proteinExistence type="predicted"/>
<organism evidence="1 2">
    <name type="scientific">Xenorhabdus bovienii</name>
    <name type="common">Xenorhabdus nematophila subsp. bovienii</name>
    <dbReference type="NCBI Taxonomy" id="40576"/>
    <lineage>
        <taxon>Bacteria</taxon>
        <taxon>Pseudomonadati</taxon>
        <taxon>Pseudomonadota</taxon>
        <taxon>Gammaproteobacteria</taxon>
        <taxon>Enterobacterales</taxon>
        <taxon>Morganellaceae</taxon>
        <taxon>Xenorhabdus</taxon>
    </lineage>
</organism>
<evidence type="ECO:0000313" key="2">
    <source>
        <dbReference type="Proteomes" id="UP001222434"/>
    </source>
</evidence>
<dbReference type="GO" id="GO:0006355">
    <property type="term" value="P:regulation of DNA-templated transcription"/>
    <property type="evidence" value="ECO:0007669"/>
    <property type="project" value="InterPro"/>
</dbReference>
<evidence type="ECO:0000313" key="1">
    <source>
        <dbReference type="EMBL" id="MDE1480139.1"/>
    </source>
</evidence>
<dbReference type="Proteomes" id="UP001222434">
    <property type="component" value="Unassembled WGS sequence"/>
</dbReference>
<dbReference type="RefSeq" id="WP_274713574.1">
    <property type="nucleotide sequence ID" value="NZ_JAILSO010000099.1"/>
</dbReference>
<comment type="caution">
    <text evidence="1">The sequence shown here is derived from an EMBL/GenBank/DDBJ whole genome shotgun (WGS) entry which is preliminary data.</text>
</comment>
<dbReference type="SUPFAM" id="SSF47598">
    <property type="entry name" value="Ribbon-helix-helix"/>
    <property type="match status" value="1"/>
</dbReference>
<dbReference type="InterPro" id="IPR010985">
    <property type="entry name" value="Ribbon_hlx_hlx"/>
</dbReference>
<reference evidence="1" key="2">
    <citation type="journal article" date="2022" name="J. Evol. Biol.">
        <title>Pre- and post-association barriers to host switching in sympatric mutualists.</title>
        <authorList>
            <person name="Dinges Z.M."/>
            <person name="Phillips R.K."/>
            <person name="Lively C.M."/>
            <person name="Bashey F."/>
        </authorList>
    </citation>
    <scope>NUCLEOTIDE SEQUENCE</scope>
    <source>
        <strain evidence="1">MC_266_E_2016</strain>
    </source>
</reference>
<reference evidence="1" key="1">
    <citation type="submission" date="2021-08" db="EMBL/GenBank/DDBJ databases">
        <authorList>
            <person name="Papudeshi B."/>
            <person name="Bashey-Visser F."/>
        </authorList>
    </citation>
    <scope>NUCLEOTIDE SEQUENCE</scope>
    <source>
        <strain evidence="1">MC_266_E_2016</strain>
    </source>
</reference>
<dbReference type="AlphaFoldDB" id="A0AAJ1JAD1"/>
<name>A0AAJ1JAD1_XENBV</name>